<dbReference type="RefSeq" id="WP_184653111.1">
    <property type="nucleotide sequence ID" value="NZ_JACHFR010000003.1"/>
</dbReference>
<keyword evidence="7" id="KW-1185">Reference proteome</keyword>
<keyword evidence="1 3" id="KW-0597">Phosphoprotein</keyword>
<dbReference type="PROSITE" id="PS50110">
    <property type="entry name" value="RESPONSE_REGULATORY"/>
    <property type="match status" value="1"/>
</dbReference>
<comment type="caution">
    <text evidence="6">The sequence shown here is derived from an EMBL/GenBank/DDBJ whole genome shotgun (WGS) entry which is preliminary data.</text>
</comment>
<dbReference type="PANTHER" id="PTHR43214:SF44">
    <property type="entry name" value="TWO-COMPONENT RESPONSE REGULATOR"/>
    <property type="match status" value="1"/>
</dbReference>
<dbReference type="Gene3D" id="3.40.50.2300">
    <property type="match status" value="1"/>
</dbReference>
<dbReference type="Proteomes" id="UP000578697">
    <property type="component" value="Unassembled WGS sequence"/>
</dbReference>
<gene>
    <name evidence="6" type="ORF">HNP77_002079</name>
</gene>
<dbReference type="GO" id="GO:0000160">
    <property type="term" value="P:phosphorelay signal transduction system"/>
    <property type="evidence" value="ECO:0007669"/>
    <property type="project" value="InterPro"/>
</dbReference>
<name>A0A840SD41_9SPIR</name>
<evidence type="ECO:0000313" key="7">
    <source>
        <dbReference type="Proteomes" id="UP000578697"/>
    </source>
</evidence>
<dbReference type="InterPro" id="IPR000792">
    <property type="entry name" value="Tscrpt_reg_LuxR_C"/>
</dbReference>
<evidence type="ECO:0000256" key="2">
    <source>
        <dbReference type="ARBA" id="ARBA00023125"/>
    </source>
</evidence>
<dbReference type="PRINTS" id="PR00038">
    <property type="entry name" value="HTHLUXR"/>
</dbReference>
<feature type="modified residue" description="4-aspartylphosphate" evidence="3">
    <location>
        <position position="59"/>
    </location>
</feature>
<dbReference type="InterPro" id="IPR011006">
    <property type="entry name" value="CheY-like_superfamily"/>
</dbReference>
<dbReference type="PROSITE" id="PS50043">
    <property type="entry name" value="HTH_LUXR_2"/>
    <property type="match status" value="1"/>
</dbReference>
<dbReference type="SUPFAM" id="SSF46894">
    <property type="entry name" value="C-terminal effector domain of the bipartite response regulators"/>
    <property type="match status" value="1"/>
</dbReference>
<dbReference type="InterPro" id="IPR001789">
    <property type="entry name" value="Sig_transdc_resp-reg_receiver"/>
</dbReference>
<dbReference type="EMBL" id="JACHFR010000003">
    <property type="protein sequence ID" value="MBB5219697.1"/>
    <property type="molecule type" value="Genomic_DNA"/>
</dbReference>
<evidence type="ECO:0000256" key="1">
    <source>
        <dbReference type="ARBA" id="ARBA00022553"/>
    </source>
</evidence>
<sequence>MIEIISVDDHEMISLGLERVFSQTKDIRVCHFCKTKAELVPFIESKSPEELKNMLAMLDIKLEEGSGFEVADFLLEKGVKCLMYSSFSNAGYIIKTMEHKITGFITKNAQQPEILEAVHAVFSGETYIQKNLLPDMMFVSGILVTLTKKERELVDLMSEHLSNEELAQRLAVSKRTIENYVSRIFDKFNVKNRYELERYL</sequence>
<feature type="domain" description="HTH luxR-type" evidence="4">
    <location>
        <begin position="139"/>
        <end position="200"/>
    </location>
</feature>
<dbReference type="SUPFAM" id="SSF52172">
    <property type="entry name" value="CheY-like"/>
    <property type="match status" value="1"/>
</dbReference>
<dbReference type="GO" id="GO:0003677">
    <property type="term" value="F:DNA binding"/>
    <property type="evidence" value="ECO:0007669"/>
    <property type="project" value="UniProtKB-KW"/>
</dbReference>
<proteinExistence type="predicted"/>
<dbReference type="SMART" id="SM00421">
    <property type="entry name" value="HTH_LUXR"/>
    <property type="match status" value="1"/>
</dbReference>
<dbReference type="CDD" id="cd06170">
    <property type="entry name" value="LuxR_C_like"/>
    <property type="match status" value="1"/>
</dbReference>
<dbReference type="PANTHER" id="PTHR43214">
    <property type="entry name" value="TWO-COMPONENT RESPONSE REGULATOR"/>
    <property type="match status" value="1"/>
</dbReference>
<protein>
    <submittedName>
        <fullName evidence="6">DNA-binding NarL/FixJ family response regulator</fullName>
    </submittedName>
</protein>
<dbReference type="GO" id="GO:0006355">
    <property type="term" value="P:regulation of DNA-templated transcription"/>
    <property type="evidence" value="ECO:0007669"/>
    <property type="project" value="InterPro"/>
</dbReference>
<evidence type="ECO:0000256" key="3">
    <source>
        <dbReference type="PROSITE-ProRule" id="PRU00169"/>
    </source>
</evidence>
<dbReference type="InterPro" id="IPR058245">
    <property type="entry name" value="NreC/VraR/RcsB-like_REC"/>
</dbReference>
<feature type="domain" description="Response regulatory" evidence="5">
    <location>
        <begin position="3"/>
        <end position="122"/>
    </location>
</feature>
<evidence type="ECO:0000313" key="6">
    <source>
        <dbReference type="EMBL" id="MBB5219697.1"/>
    </source>
</evidence>
<dbReference type="AlphaFoldDB" id="A0A840SD41"/>
<keyword evidence="2 6" id="KW-0238">DNA-binding</keyword>
<dbReference type="InterPro" id="IPR039420">
    <property type="entry name" value="WalR-like"/>
</dbReference>
<evidence type="ECO:0000259" key="4">
    <source>
        <dbReference type="PROSITE" id="PS50043"/>
    </source>
</evidence>
<dbReference type="SMART" id="SM00448">
    <property type="entry name" value="REC"/>
    <property type="match status" value="1"/>
</dbReference>
<reference evidence="6 7" key="1">
    <citation type="submission" date="2020-08" db="EMBL/GenBank/DDBJ databases">
        <title>Genomic Encyclopedia of Type Strains, Phase IV (KMG-IV): sequencing the most valuable type-strain genomes for metagenomic binning, comparative biology and taxonomic classification.</title>
        <authorList>
            <person name="Goeker M."/>
        </authorList>
    </citation>
    <scope>NUCLEOTIDE SEQUENCE [LARGE SCALE GENOMIC DNA]</scope>
    <source>
        <strain evidence="6 7">DSM 103679</strain>
    </source>
</reference>
<evidence type="ECO:0000259" key="5">
    <source>
        <dbReference type="PROSITE" id="PS50110"/>
    </source>
</evidence>
<organism evidence="6 7">
    <name type="scientific">Treponema rectale</name>
    <dbReference type="NCBI Taxonomy" id="744512"/>
    <lineage>
        <taxon>Bacteria</taxon>
        <taxon>Pseudomonadati</taxon>
        <taxon>Spirochaetota</taxon>
        <taxon>Spirochaetia</taxon>
        <taxon>Spirochaetales</taxon>
        <taxon>Treponemataceae</taxon>
        <taxon>Treponema</taxon>
    </lineage>
</organism>
<dbReference type="Pfam" id="PF00072">
    <property type="entry name" value="Response_reg"/>
    <property type="match status" value="1"/>
</dbReference>
<accession>A0A840SD41</accession>
<dbReference type="Pfam" id="PF00196">
    <property type="entry name" value="GerE"/>
    <property type="match status" value="1"/>
</dbReference>
<dbReference type="CDD" id="cd17535">
    <property type="entry name" value="REC_NarL-like"/>
    <property type="match status" value="1"/>
</dbReference>
<dbReference type="InterPro" id="IPR016032">
    <property type="entry name" value="Sig_transdc_resp-reg_C-effctor"/>
</dbReference>